<protein>
    <recommendedName>
        <fullName evidence="4">Choice-of-anchor A family protein</fullName>
    </recommendedName>
</protein>
<keyword evidence="1" id="KW-0812">Transmembrane</keyword>
<keyword evidence="1" id="KW-1133">Transmembrane helix</keyword>
<dbReference type="EMBL" id="JBBMFS010000017">
    <property type="protein sequence ID" value="MEQ2556105.1"/>
    <property type="molecule type" value="Genomic_DNA"/>
</dbReference>
<dbReference type="SUPFAM" id="SSF51126">
    <property type="entry name" value="Pectin lyase-like"/>
    <property type="match status" value="1"/>
</dbReference>
<name>A0ABV1H9E1_9FIRM</name>
<evidence type="ECO:0008006" key="4">
    <source>
        <dbReference type="Google" id="ProtNLM"/>
    </source>
</evidence>
<dbReference type="Gene3D" id="2.160.20.110">
    <property type="match status" value="1"/>
</dbReference>
<evidence type="ECO:0000313" key="3">
    <source>
        <dbReference type="Proteomes" id="UP001546774"/>
    </source>
</evidence>
<keyword evidence="3" id="KW-1185">Reference proteome</keyword>
<evidence type="ECO:0000256" key="1">
    <source>
        <dbReference type="SAM" id="Phobius"/>
    </source>
</evidence>
<reference evidence="2" key="1">
    <citation type="submission" date="2024-03" db="EMBL/GenBank/DDBJ databases">
        <title>Human intestinal bacterial collection.</title>
        <authorList>
            <person name="Pauvert C."/>
            <person name="Hitch T.C.A."/>
            <person name="Clavel T."/>
        </authorList>
    </citation>
    <scope>NUCLEOTIDE SEQUENCE [LARGE SCALE GENOMIC DNA]</scope>
    <source>
        <strain evidence="2">CLA-AA-H89B</strain>
    </source>
</reference>
<feature type="transmembrane region" description="Helical" evidence="1">
    <location>
        <begin position="205"/>
        <end position="223"/>
    </location>
</feature>
<dbReference type="Proteomes" id="UP001546774">
    <property type="component" value="Unassembled WGS sequence"/>
</dbReference>
<feature type="transmembrane region" description="Helical" evidence="1">
    <location>
        <begin position="235"/>
        <end position="253"/>
    </location>
</feature>
<evidence type="ECO:0000313" key="2">
    <source>
        <dbReference type="EMBL" id="MEQ2556105.1"/>
    </source>
</evidence>
<dbReference type="InterPro" id="IPR011050">
    <property type="entry name" value="Pectin_lyase_fold/virulence"/>
</dbReference>
<accession>A0ABV1H9E1</accession>
<comment type="caution">
    <text evidence="2">The sequence shown here is derived from an EMBL/GenBank/DDBJ whole genome shotgun (WGS) entry which is preliminary data.</text>
</comment>
<organism evidence="2 3">
    <name type="scientific">Lachnospira intestinalis</name>
    <dbReference type="NCBI Taxonomy" id="3133158"/>
    <lineage>
        <taxon>Bacteria</taxon>
        <taxon>Bacillati</taxon>
        <taxon>Bacillota</taxon>
        <taxon>Clostridia</taxon>
        <taxon>Lachnospirales</taxon>
        <taxon>Lachnospiraceae</taxon>
        <taxon>Lachnospira</taxon>
    </lineage>
</organism>
<gene>
    <name evidence="2" type="ORF">WMO37_14020</name>
</gene>
<proteinExistence type="predicted"/>
<sequence length="260" mass="28563">MLNQSSATWGQNLSSENSLPNPCASDKYKVYKGCTGYTNDASEAHHNVKNGFCTNAGCDYYEKPHYNETDGVYEISNAGQLYAYADNAQTVYTKGARHTADIVVNEGTLIQEDGTPVAKMDDIRMWDEVFRTSGYPYNNQKLVFDGNNHSISGLYANGSGPQGFALYNYGTIKNLQIKNSVFISTDGNAGGIVAGFPIGPADYKVVFVGVFTVCFGILSTARVKKREVFLLRSKVLFANSLCYFNTCVFPMYFPIVSPCC</sequence>
<keyword evidence="1" id="KW-0472">Membrane</keyword>